<comment type="caution">
    <text evidence="1">The sequence shown here is derived from an EMBL/GenBank/DDBJ whole genome shotgun (WGS) entry which is preliminary data.</text>
</comment>
<sequence>MGAAPIILVVGIIGLIALMVGGKKAHAGPARELPPGPLPPPVPETCTPADRTFVSNILIAAQKRTATIEQIDKAIATGTGCGWGHEILQLKAERAGTLRDQAKVIEKAEETGIVRPVDIKAEEPDYVCGILPGKGYACRAKNSKWRTKAKRFQNALNIAATKLPAIARGERYRPGLATRAETPKLINLDGRIGNKTVLLLKKVAPRIKISGFSALKQVAAAATP</sequence>
<accession>A0A0F9C4I5</accession>
<dbReference type="EMBL" id="LAZR01048586">
    <property type="protein sequence ID" value="KKK91586.1"/>
    <property type="molecule type" value="Genomic_DNA"/>
</dbReference>
<gene>
    <name evidence="1" type="ORF">LCGC14_2711490</name>
</gene>
<protein>
    <submittedName>
        <fullName evidence="1">Uncharacterized protein</fullName>
    </submittedName>
</protein>
<feature type="non-terminal residue" evidence="1">
    <location>
        <position position="224"/>
    </location>
</feature>
<dbReference type="AlphaFoldDB" id="A0A0F9C4I5"/>
<name>A0A0F9C4I5_9ZZZZ</name>
<organism evidence="1">
    <name type="scientific">marine sediment metagenome</name>
    <dbReference type="NCBI Taxonomy" id="412755"/>
    <lineage>
        <taxon>unclassified sequences</taxon>
        <taxon>metagenomes</taxon>
        <taxon>ecological metagenomes</taxon>
    </lineage>
</organism>
<evidence type="ECO:0000313" key="1">
    <source>
        <dbReference type="EMBL" id="KKK91586.1"/>
    </source>
</evidence>
<proteinExistence type="predicted"/>
<reference evidence="1" key="1">
    <citation type="journal article" date="2015" name="Nature">
        <title>Complex archaea that bridge the gap between prokaryotes and eukaryotes.</title>
        <authorList>
            <person name="Spang A."/>
            <person name="Saw J.H."/>
            <person name="Jorgensen S.L."/>
            <person name="Zaremba-Niedzwiedzka K."/>
            <person name="Martijn J."/>
            <person name="Lind A.E."/>
            <person name="van Eijk R."/>
            <person name="Schleper C."/>
            <person name="Guy L."/>
            <person name="Ettema T.J."/>
        </authorList>
    </citation>
    <scope>NUCLEOTIDE SEQUENCE</scope>
</reference>